<proteinExistence type="predicted"/>
<protein>
    <submittedName>
        <fullName evidence="1">Uncharacterized protein</fullName>
    </submittedName>
</protein>
<dbReference type="AlphaFoldDB" id="A0A0E9X1W1"/>
<dbReference type="EMBL" id="GBXM01012146">
    <property type="protein sequence ID" value="JAH96431.1"/>
    <property type="molecule type" value="Transcribed_RNA"/>
</dbReference>
<accession>A0A0E9X1W1</accession>
<organism evidence="1">
    <name type="scientific">Anguilla anguilla</name>
    <name type="common">European freshwater eel</name>
    <name type="synonym">Muraena anguilla</name>
    <dbReference type="NCBI Taxonomy" id="7936"/>
    <lineage>
        <taxon>Eukaryota</taxon>
        <taxon>Metazoa</taxon>
        <taxon>Chordata</taxon>
        <taxon>Craniata</taxon>
        <taxon>Vertebrata</taxon>
        <taxon>Euteleostomi</taxon>
        <taxon>Actinopterygii</taxon>
        <taxon>Neopterygii</taxon>
        <taxon>Teleostei</taxon>
        <taxon>Anguilliformes</taxon>
        <taxon>Anguillidae</taxon>
        <taxon>Anguilla</taxon>
    </lineage>
</organism>
<evidence type="ECO:0000313" key="1">
    <source>
        <dbReference type="EMBL" id="JAH96431.1"/>
    </source>
</evidence>
<reference evidence="1" key="1">
    <citation type="submission" date="2014-11" db="EMBL/GenBank/DDBJ databases">
        <authorList>
            <person name="Amaro Gonzalez C."/>
        </authorList>
    </citation>
    <scope>NUCLEOTIDE SEQUENCE</scope>
</reference>
<name>A0A0E9X1W1_ANGAN</name>
<reference evidence="1" key="2">
    <citation type="journal article" date="2015" name="Fish Shellfish Immunol.">
        <title>Early steps in the European eel (Anguilla anguilla)-Vibrio vulnificus interaction in the gills: Role of the RtxA13 toxin.</title>
        <authorList>
            <person name="Callol A."/>
            <person name="Pajuelo D."/>
            <person name="Ebbesson L."/>
            <person name="Teles M."/>
            <person name="MacKenzie S."/>
            <person name="Amaro C."/>
        </authorList>
    </citation>
    <scope>NUCLEOTIDE SEQUENCE</scope>
</reference>
<sequence>MAVIIWALPVSWSFWWAEKATLCTLWALKKFKFSVYKLSSRIFCVGLALISFPENYDILNRFKWLAFSKVNF</sequence>